<dbReference type="GO" id="GO:0000938">
    <property type="term" value="C:GARP complex"/>
    <property type="evidence" value="ECO:0007669"/>
    <property type="project" value="UniProtKB-UniRule"/>
</dbReference>
<comment type="function">
    <text evidence="4">Acts as component of the GARP complex that is involved in retrograde transport from early and late endosomes to the trans-Golgi network (TGN).</text>
</comment>
<name>A0A4P6D7D3_RHOPR</name>
<dbReference type="GO" id="GO:0048193">
    <property type="term" value="P:Golgi vesicle transport"/>
    <property type="evidence" value="ECO:0007669"/>
    <property type="project" value="TreeGrafter"/>
</dbReference>
<keyword evidence="4" id="KW-0813">Transport</keyword>
<evidence type="ECO:0000256" key="2">
    <source>
        <dbReference type="ARBA" id="ARBA00016122"/>
    </source>
</evidence>
<sequence length="733" mass="83476">MNSDISSVDLEFANNIVESKCKSISGNPYDLNGHHFNPDMYLQKLLKEHSLKEIMEQGEVIVRDTQSLHSDMQTLVYENYNKFISATDTIRKMKSDFKQMETEMDLLGKNMDSITSFSDQISTTLKDTRQQIAKLSGVHSLLKRLQFLFKLPNKLKILMEEGNYAQAVEDYMVTQQVLEHYAHLESFRGIQSDCIKIVEELKERLRGQFKSRDIRAKELSQAVELLLRLGEPAETLYSQFLTHATARLHDQIFMLQSDNSGEDLLEFVDLANNGFICDLCLVVTSYNDMFLNNEKENNENDKALKKLNKFIEDQMNEFFSCVEKRIKSAQETSDILILVRALGCLYSRINTLTSLFSTNIYAKEALKLIKECAAREAQVQLTRLEARLKEWIRGARQGIAQESTGQSAGELSTGLVINIVDGVKASLNHLTLFIQPDVPFAGGKEFSDHFSMKSVREGLVMAFLQNIVQTAHGFTKSQTVPLPTLLLLANMCLECSNTHVQYLIGLVDEWFNISPTKERTLEKEELCRKMQKGAQDLVNHYVRMQGNIISQMVRKSIETRDWVHSLEPRTVRPVMKRVLEELASAETLVGSLFEDGVRPPGSDHQHRSVVGASVWTQSTTTAHGYSHNLHKLFSDKIEIYAPVEFTKVSVLTGIIKIGLKTLLECVRQKTFSKFGLQQIQVDTHYLQLYLWRYVADENLVHLLLDEILGSAVHRCMNPVLMEPSVVEIICERG</sequence>
<dbReference type="GO" id="GO:0015031">
    <property type="term" value="P:protein transport"/>
    <property type="evidence" value="ECO:0007669"/>
    <property type="project" value="UniProtKB-UniRule"/>
</dbReference>
<proteinExistence type="inferred from homology"/>
<accession>A0A4P6D7D3</accession>
<evidence type="ECO:0000313" key="5">
    <source>
        <dbReference type="EMBL" id="MOY45069.1"/>
    </source>
</evidence>
<dbReference type="GO" id="GO:0007041">
    <property type="term" value="P:lysosomal transport"/>
    <property type="evidence" value="ECO:0007669"/>
    <property type="project" value="TreeGrafter"/>
</dbReference>
<evidence type="ECO:0000256" key="3">
    <source>
        <dbReference type="ARBA" id="ARBA00023054"/>
    </source>
</evidence>
<dbReference type="PANTHER" id="PTHR15954:SF4">
    <property type="entry name" value="VACUOLAR PROTEIN SORTING-ASSOCIATED PROTEIN 51 HOMOLOG"/>
    <property type="match status" value="1"/>
</dbReference>
<keyword evidence="4" id="KW-0445">Lipid transport</keyword>
<dbReference type="InterPro" id="IPR016159">
    <property type="entry name" value="Cullin_repeat-like_dom_sf"/>
</dbReference>
<dbReference type="SUPFAM" id="SSF74788">
    <property type="entry name" value="Cullin repeat-like"/>
    <property type="match status" value="1"/>
</dbReference>
<dbReference type="VEuPathDB" id="VectorBase:RPRC005621"/>
<dbReference type="GO" id="GO:0006869">
    <property type="term" value="P:lipid transport"/>
    <property type="evidence" value="ECO:0007669"/>
    <property type="project" value="UniProtKB-UniRule"/>
</dbReference>
<comment type="similarity">
    <text evidence="1 4">Belongs to the VPS51 family.</text>
</comment>
<dbReference type="GO" id="GO:0032456">
    <property type="term" value="P:endocytic recycling"/>
    <property type="evidence" value="ECO:0007669"/>
    <property type="project" value="TreeGrafter"/>
</dbReference>
<keyword evidence="4" id="KW-0333">Golgi apparatus</keyword>
<dbReference type="GO" id="GO:0007030">
    <property type="term" value="P:Golgi organization"/>
    <property type="evidence" value="ECO:0007669"/>
    <property type="project" value="UniProtKB-UniRule"/>
</dbReference>
<evidence type="ECO:0000256" key="1">
    <source>
        <dbReference type="ARBA" id="ARBA00006080"/>
    </source>
</evidence>
<dbReference type="PANTHER" id="PTHR15954">
    <property type="entry name" value="VACUOLAR PROTEIN SORTING-ASSOCIATED PROTEIN 51 HOMOLOG"/>
    <property type="match status" value="1"/>
</dbReference>
<dbReference type="RefSeq" id="XP_073993050.1">
    <property type="nucleotide sequence ID" value="XM_074136949.1"/>
</dbReference>
<reference evidence="5" key="1">
    <citation type="submission" date="2019-04" db="EMBL/GenBank/DDBJ databases">
        <title>Analysis of the testis transcriptome of the Chagas disease vector Rhodnius prolixus.</title>
        <authorList>
            <person name="Cesar J."/>
            <person name="Ribeiro J.M."/>
            <person name="Pereira M.H."/>
            <person name="Araujo R.N."/>
            <person name="Gontijo N.F."/>
            <person name="Pessoa G."/>
            <person name="Sant'Anna M.V."/>
            <person name="Sorgine M.H."/>
            <person name="Majerowicz D."/>
            <person name="Carvalho A.B."/>
            <person name="Braz G."/>
            <person name="Mesquita R."/>
            <person name="Lagerblad P.O."/>
            <person name="Koerich L.B."/>
        </authorList>
    </citation>
    <scope>NUCLEOTIDE SEQUENCE</scope>
</reference>
<dbReference type="GO" id="GO:0005829">
    <property type="term" value="C:cytosol"/>
    <property type="evidence" value="ECO:0007669"/>
    <property type="project" value="GOC"/>
</dbReference>
<dbReference type="Pfam" id="PF08700">
    <property type="entry name" value="VPS51_Exo84_N"/>
    <property type="match status" value="1"/>
</dbReference>
<dbReference type="GeneID" id="141458667"/>
<dbReference type="EMBL" id="GHKJ01000039">
    <property type="protein sequence ID" value="MOY45069.1"/>
    <property type="molecule type" value="Transcribed_RNA"/>
</dbReference>
<comment type="subcellular location">
    <subcellularLocation>
        <location evidence="4">Golgi apparatus</location>
        <location evidence="4">trans-Golgi network</location>
    </subcellularLocation>
</comment>
<keyword evidence="4" id="KW-0653">Protein transport</keyword>
<protein>
    <recommendedName>
        <fullName evidence="2 4">Vacuolar protein sorting-associated protein 51 homolog</fullName>
    </recommendedName>
</protein>
<dbReference type="AlphaFoldDB" id="A0A4P6D7D3"/>
<dbReference type="GO" id="GO:1990745">
    <property type="term" value="C:EARP complex"/>
    <property type="evidence" value="ECO:0007669"/>
    <property type="project" value="TreeGrafter"/>
</dbReference>
<keyword evidence="3" id="KW-0175">Coiled coil</keyword>
<dbReference type="InterPro" id="IPR014812">
    <property type="entry name" value="Vps51"/>
</dbReference>
<evidence type="ECO:0000256" key="4">
    <source>
        <dbReference type="RuleBase" id="RU368010"/>
    </source>
</evidence>
<dbReference type="GO" id="GO:0016020">
    <property type="term" value="C:membrane"/>
    <property type="evidence" value="ECO:0007669"/>
    <property type="project" value="TreeGrafter"/>
</dbReference>
<organism evidence="5">
    <name type="scientific">Rhodnius prolixus</name>
    <name type="common">Triatomid bug</name>
    <dbReference type="NCBI Taxonomy" id="13249"/>
    <lineage>
        <taxon>Eukaryota</taxon>
        <taxon>Metazoa</taxon>
        <taxon>Ecdysozoa</taxon>
        <taxon>Arthropoda</taxon>
        <taxon>Hexapoda</taxon>
        <taxon>Insecta</taxon>
        <taxon>Pterygota</taxon>
        <taxon>Neoptera</taxon>
        <taxon>Paraneoptera</taxon>
        <taxon>Hemiptera</taxon>
        <taxon>Heteroptera</taxon>
        <taxon>Panheteroptera</taxon>
        <taxon>Cimicomorpha</taxon>
        <taxon>Reduviidae</taxon>
        <taxon>Triatominae</taxon>
        <taxon>Rhodnius</taxon>
    </lineage>
</organism>
<comment type="subunit">
    <text evidence="4">Component of the Golgi-associated retrograde protein (GARP) complex.</text>
</comment>
<dbReference type="GO" id="GO:0042147">
    <property type="term" value="P:retrograde transport, endosome to Golgi"/>
    <property type="evidence" value="ECO:0007669"/>
    <property type="project" value="UniProtKB-UniRule"/>
</dbReference>